<dbReference type="PROSITE" id="PS00018">
    <property type="entry name" value="EF_HAND_1"/>
    <property type="match status" value="1"/>
</dbReference>
<evidence type="ECO:0000256" key="1">
    <source>
        <dbReference type="ARBA" id="ARBA00022837"/>
    </source>
</evidence>
<name>A0AA88YDC2_PINIB</name>
<dbReference type="Pfam" id="PF13621">
    <property type="entry name" value="Cupin_8"/>
    <property type="match status" value="1"/>
</dbReference>
<accession>A0AA88YDC2</accession>
<dbReference type="PANTHER" id="PTHR12461:SF18">
    <property type="entry name" value="JMJC DOMAIN-CONTAINING PROTEIN"/>
    <property type="match status" value="1"/>
</dbReference>
<dbReference type="InterPro" id="IPR041667">
    <property type="entry name" value="Cupin_8"/>
</dbReference>
<reference evidence="3" key="1">
    <citation type="submission" date="2019-08" db="EMBL/GenBank/DDBJ databases">
        <title>The improved chromosome-level genome for the pearl oyster Pinctada fucata martensii using PacBio sequencing and Hi-C.</title>
        <authorList>
            <person name="Zheng Z."/>
        </authorList>
    </citation>
    <scope>NUCLEOTIDE SEQUENCE</scope>
    <source>
        <strain evidence="3">ZZ-2019</strain>
        <tissue evidence="3">Adductor muscle</tissue>
    </source>
</reference>
<evidence type="ECO:0000259" key="2">
    <source>
        <dbReference type="PROSITE" id="PS51184"/>
    </source>
</evidence>
<protein>
    <recommendedName>
        <fullName evidence="2">JmjC domain-containing protein</fullName>
    </recommendedName>
</protein>
<dbReference type="Proteomes" id="UP001186944">
    <property type="component" value="Unassembled WGS sequence"/>
</dbReference>
<dbReference type="SUPFAM" id="SSF47473">
    <property type="entry name" value="EF-hand"/>
    <property type="match status" value="1"/>
</dbReference>
<dbReference type="Gene3D" id="2.60.120.650">
    <property type="entry name" value="Cupin"/>
    <property type="match status" value="1"/>
</dbReference>
<dbReference type="InterPro" id="IPR018247">
    <property type="entry name" value="EF_Hand_1_Ca_BS"/>
</dbReference>
<keyword evidence="4" id="KW-1185">Reference proteome</keyword>
<keyword evidence="1" id="KW-0106">Calcium</keyword>
<dbReference type="InterPro" id="IPR011992">
    <property type="entry name" value="EF-hand-dom_pair"/>
</dbReference>
<dbReference type="EMBL" id="VSWD01000007">
    <property type="protein sequence ID" value="KAK3097177.1"/>
    <property type="molecule type" value="Genomic_DNA"/>
</dbReference>
<dbReference type="SUPFAM" id="SSF51197">
    <property type="entry name" value="Clavaminate synthase-like"/>
    <property type="match status" value="1"/>
</dbReference>
<feature type="domain" description="JmjC" evidence="2">
    <location>
        <begin position="138"/>
        <end position="290"/>
    </location>
</feature>
<gene>
    <name evidence="3" type="ORF">FSP39_007148</name>
</gene>
<dbReference type="InterPro" id="IPR003347">
    <property type="entry name" value="JmjC_dom"/>
</dbReference>
<dbReference type="PANTHER" id="PTHR12461">
    <property type="entry name" value="HYPOXIA-INDUCIBLE FACTOR 1 ALPHA INHIBITOR-RELATED"/>
    <property type="match status" value="1"/>
</dbReference>
<organism evidence="3 4">
    <name type="scientific">Pinctada imbricata</name>
    <name type="common">Atlantic pearl-oyster</name>
    <name type="synonym">Pinctada martensii</name>
    <dbReference type="NCBI Taxonomy" id="66713"/>
    <lineage>
        <taxon>Eukaryota</taxon>
        <taxon>Metazoa</taxon>
        <taxon>Spiralia</taxon>
        <taxon>Lophotrochozoa</taxon>
        <taxon>Mollusca</taxon>
        <taxon>Bivalvia</taxon>
        <taxon>Autobranchia</taxon>
        <taxon>Pteriomorphia</taxon>
        <taxon>Pterioida</taxon>
        <taxon>Pterioidea</taxon>
        <taxon>Pteriidae</taxon>
        <taxon>Pinctada</taxon>
    </lineage>
</organism>
<dbReference type="SMART" id="SM00558">
    <property type="entry name" value="JmjC"/>
    <property type="match status" value="1"/>
</dbReference>
<evidence type="ECO:0000313" key="4">
    <source>
        <dbReference type="Proteomes" id="UP001186944"/>
    </source>
</evidence>
<dbReference type="FunFam" id="2.60.120.650:FF:000025">
    <property type="entry name" value="Lysine-specific demethylase 8"/>
    <property type="match status" value="1"/>
</dbReference>
<sequence length="396" mass="45790">MFFLYSSYVVQSFCVVIFLLKLCLSERILENEAGHLKPFGATNSVLDVERISGFPNPRTFFEKYAIPKRPLIMRDAAKVSRAFHLWTDEYFYSAEGSKSHKVSTETMKKEDRNQQTKEMSFFDFVLKYNDSDIYMVNPVPEFIRDDVTVPCSLQCEDVIDGKIVESVMWFSSGGTKSVVHTDSVDNINCLYRGDKTFVMVDPDIYGDKVDMDHPEGAYSSVDVDRVDYNKYPGLADVEYYTINITAGDCLFIPYKWIHQVRSYGSNIAVNIWWNHFKNKDINLDLCNHQCNLDMTLGNVEFGGFEQVMETLDSIKDHMNGLVLSKKEIDYEGFITAIVGLFVSMDTNSDGKMTKDELQNLSESVWTDIWRNMRELSDFLDDFDKMRHGDFRFKDEL</sequence>
<evidence type="ECO:0000313" key="3">
    <source>
        <dbReference type="EMBL" id="KAK3097177.1"/>
    </source>
</evidence>
<dbReference type="AlphaFoldDB" id="A0AA88YDC2"/>
<comment type="caution">
    <text evidence="3">The sequence shown here is derived from an EMBL/GenBank/DDBJ whole genome shotgun (WGS) entry which is preliminary data.</text>
</comment>
<dbReference type="PROSITE" id="PS51184">
    <property type="entry name" value="JMJC"/>
    <property type="match status" value="1"/>
</dbReference>
<proteinExistence type="predicted"/>